<dbReference type="PANTHER" id="PTHR11742:SF103">
    <property type="entry name" value="ENDOPLASMIC RETICULUM MANNOSIDASE MNL2-RELATED"/>
    <property type="match status" value="1"/>
</dbReference>
<evidence type="ECO:0000256" key="10">
    <source>
        <dbReference type="SAM" id="MobiDB-lite"/>
    </source>
</evidence>
<feature type="active site" evidence="6">
    <location>
        <position position="604"/>
    </location>
</feature>
<comment type="similarity">
    <text evidence="3 9">Belongs to the glycosyl hydrolase 47 family.</text>
</comment>
<feature type="transmembrane region" description="Helical" evidence="11">
    <location>
        <begin position="21"/>
        <end position="44"/>
    </location>
</feature>
<dbReference type="GO" id="GO:0005975">
    <property type="term" value="P:carbohydrate metabolic process"/>
    <property type="evidence" value="ECO:0007669"/>
    <property type="project" value="InterPro"/>
</dbReference>
<evidence type="ECO:0000256" key="11">
    <source>
        <dbReference type="SAM" id="Phobius"/>
    </source>
</evidence>
<keyword evidence="7" id="KW-0479">Metal-binding</keyword>
<name>A0A0F7SFJ6_PHARH</name>
<proteinExistence type="inferred from homology"/>
<feature type="region of interest" description="Disordered" evidence="10">
    <location>
        <begin position="53"/>
        <end position="112"/>
    </location>
</feature>
<dbReference type="EC" id="3.2.1.-" evidence="9"/>
<keyword evidence="11" id="KW-0812">Transmembrane</keyword>
<evidence type="ECO:0000256" key="9">
    <source>
        <dbReference type="RuleBase" id="RU361193"/>
    </source>
</evidence>
<dbReference type="EMBL" id="LN483116">
    <property type="protein sequence ID" value="CDZ96298.1"/>
    <property type="molecule type" value="Genomic_DNA"/>
</dbReference>
<comment type="cofactor">
    <cofactor evidence="1 7">
        <name>Ca(2+)</name>
        <dbReference type="ChEBI" id="CHEBI:29108"/>
    </cofactor>
</comment>
<sequence>MSTGSPTKTIYRHVLRIFLRSSLATFFLTVATLSTFLLLGLTYLDQSNSVQSDIQFSDPEDLPPPSETRKPGKLFGGVGMRPGTAVVKPGETSPDWSTLLPPDDPSPSSLLTDDTEWHALLSTRPASGAPGGSPVFPNSMEKDLYPATRPIFTRPELDEAKQAKLDRFGRDWVPPKIPPRPLAGLNKVQLDQSSFPLETPAEKKKRLERKELVRNAFIWAWEGYKQNAWGHDEVKPLTKSTSDPFAGWGATIIDSLDTLLLLGLPEEYSLAREHVRQLDFGIISGKHWRKGIRFGRNKDYEPGKSPYPWLAVFETTIRYLGGLISAYDLTSDQLMLERAEELAQILIPAFDTPTGIPYAAIQPGRPRAFGSPSEACLAEAGSMTLELTRLWQLTGNITYFHHVQKVTDYIDTVLTRRSLWPPLLPTIFDPESADDLDGMFSFGGQADSYYEYLIKMHQLLGGSLPQYARMYEQAMDKASKVLVREITTIPGKSLLTIGEIERGTFRTTLEHLTCFAGAMMGLGSKLLNRPKDLEMAKRFTQTCYYTGAMTSSGLQAEKVEFYSPKSPGRWIDIVDSKGEILWKKPAGRPVGFKKVESKYINRPETIESVFYMYRLTGDKVWQDKGWRMFSSWMNNSLADAGFSSVRDVRNPVISRLDNMESFALAETLKYHYLLQSEPDWLSLDDYVLNTEAHPFIVNPKIKPGSQNLWNSSIPPSTPFTEDDLQAKSGEGTHVQKWAIWNQLT</sequence>
<reference evidence="12" key="1">
    <citation type="submission" date="2014-08" db="EMBL/GenBank/DDBJ databases">
        <authorList>
            <person name="Sharma Rahul"/>
            <person name="Thines Marco"/>
        </authorList>
    </citation>
    <scope>NUCLEOTIDE SEQUENCE</scope>
</reference>
<dbReference type="SUPFAM" id="SSF48225">
    <property type="entry name" value="Seven-hairpin glycosidases"/>
    <property type="match status" value="1"/>
</dbReference>
<evidence type="ECO:0000256" key="2">
    <source>
        <dbReference type="ARBA" id="ARBA00004922"/>
    </source>
</evidence>
<evidence type="ECO:0000313" key="12">
    <source>
        <dbReference type="EMBL" id="CDZ96298.1"/>
    </source>
</evidence>
<protein>
    <recommendedName>
        <fullName evidence="9">alpha-1,2-Mannosidase</fullName>
        <ecNumber evidence="9">3.2.1.-</ecNumber>
    </recommendedName>
</protein>
<keyword evidence="11" id="KW-0472">Membrane</keyword>
<evidence type="ECO:0000256" key="3">
    <source>
        <dbReference type="ARBA" id="ARBA00007658"/>
    </source>
</evidence>
<feature type="active site" evidence="6">
    <location>
        <position position="447"/>
    </location>
</feature>
<dbReference type="GO" id="GO:0005783">
    <property type="term" value="C:endoplasmic reticulum"/>
    <property type="evidence" value="ECO:0007669"/>
    <property type="project" value="TreeGrafter"/>
</dbReference>
<dbReference type="InterPro" id="IPR050749">
    <property type="entry name" value="Glycosyl_Hydrolase_47"/>
</dbReference>
<feature type="active site" description="Proton donor" evidence="6">
    <location>
        <position position="557"/>
    </location>
</feature>
<dbReference type="GO" id="GO:0036503">
    <property type="term" value="P:ERAD pathway"/>
    <property type="evidence" value="ECO:0007669"/>
    <property type="project" value="UniProtKB-ARBA"/>
</dbReference>
<dbReference type="InterPro" id="IPR036026">
    <property type="entry name" value="Seven-hairpin_glycosidases"/>
</dbReference>
<dbReference type="AlphaFoldDB" id="A0A0F7SFJ6"/>
<feature type="active site" description="Proton donor" evidence="6">
    <location>
        <position position="314"/>
    </location>
</feature>
<dbReference type="GO" id="GO:0005509">
    <property type="term" value="F:calcium ion binding"/>
    <property type="evidence" value="ECO:0007669"/>
    <property type="project" value="InterPro"/>
</dbReference>
<dbReference type="InterPro" id="IPR001382">
    <property type="entry name" value="Glyco_hydro_47"/>
</dbReference>
<evidence type="ECO:0000256" key="1">
    <source>
        <dbReference type="ARBA" id="ARBA00001913"/>
    </source>
</evidence>
<feature type="compositionally biased region" description="Low complexity" evidence="10">
    <location>
        <begin position="93"/>
        <end position="112"/>
    </location>
</feature>
<evidence type="ECO:0000256" key="8">
    <source>
        <dbReference type="PIRSR" id="PIRSR601382-3"/>
    </source>
</evidence>
<evidence type="ECO:0000256" key="4">
    <source>
        <dbReference type="ARBA" id="ARBA00022801"/>
    </source>
</evidence>
<feature type="disulfide bond" evidence="8">
    <location>
        <begin position="514"/>
        <end position="543"/>
    </location>
</feature>
<dbReference type="PRINTS" id="PR00747">
    <property type="entry name" value="GLYHDRLASE47"/>
</dbReference>
<feature type="binding site" evidence="7">
    <location>
        <position position="690"/>
    </location>
    <ligand>
        <name>Ca(2+)</name>
        <dbReference type="ChEBI" id="CHEBI:29108"/>
    </ligand>
</feature>
<dbReference type="GO" id="GO:0004571">
    <property type="term" value="F:mannosyl-oligosaccharide 1,2-alpha-mannosidase activity"/>
    <property type="evidence" value="ECO:0007669"/>
    <property type="project" value="InterPro"/>
</dbReference>
<keyword evidence="11" id="KW-1133">Transmembrane helix</keyword>
<keyword evidence="5 8" id="KW-1015">Disulfide bond</keyword>
<evidence type="ECO:0000256" key="6">
    <source>
        <dbReference type="PIRSR" id="PIRSR601382-1"/>
    </source>
</evidence>
<dbReference type="Pfam" id="PF01532">
    <property type="entry name" value="Glyco_hydro_47"/>
    <property type="match status" value="1"/>
</dbReference>
<accession>A0A0F7SFJ6</accession>
<keyword evidence="7" id="KW-0106">Calcium</keyword>
<keyword evidence="4 9" id="KW-0378">Hydrolase</keyword>
<comment type="pathway">
    <text evidence="2">Protein modification; protein glycosylation.</text>
</comment>
<dbReference type="InterPro" id="IPR012341">
    <property type="entry name" value="6hp_glycosidase-like_sf"/>
</dbReference>
<evidence type="ECO:0000256" key="7">
    <source>
        <dbReference type="PIRSR" id="PIRSR601382-2"/>
    </source>
</evidence>
<dbReference type="Gene3D" id="1.50.10.10">
    <property type="match status" value="1"/>
</dbReference>
<evidence type="ECO:0000256" key="5">
    <source>
        <dbReference type="ARBA" id="ARBA00023157"/>
    </source>
</evidence>
<keyword evidence="9" id="KW-0326">Glycosidase</keyword>
<dbReference type="PANTHER" id="PTHR11742">
    <property type="entry name" value="MANNOSYL-OLIGOSACCHARIDE ALPHA-1,2-MANNOSIDASE-RELATED"/>
    <property type="match status" value="1"/>
</dbReference>
<organism evidence="12">
    <name type="scientific">Phaffia rhodozyma</name>
    <name type="common">Yeast</name>
    <name type="synonym">Xanthophyllomyces dendrorhous</name>
    <dbReference type="NCBI Taxonomy" id="264483"/>
    <lineage>
        <taxon>Eukaryota</taxon>
        <taxon>Fungi</taxon>
        <taxon>Dikarya</taxon>
        <taxon>Basidiomycota</taxon>
        <taxon>Agaricomycotina</taxon>
        <taxon>Tremellomycetes</taxon>
        <taxon>Cystofilobasidiales</taxon>
        <taxon>Mrakiaceae</taxon>
        <taxon>Phaffia</taxon>
    </lineage>
</organism>
<dbReference type="GO" id="GO:0016020">
    <property type="term" value="C:membrane"/>
    <property type="evidence" value="ECO:0007669"/>
    <property type="project" value="InterPro"/>
</dbReference>